<accession>A0A4U8UEP2</accession>
<gene>
    <name evidence="3" type="ORF">LS72_006845</name>
</gene>
<keyword evidence="2" id="KW-0812">Transmembrane</keyword>
<keyword evidence="2" id="KW-0472">Membrane</keyword>
<organism evidence="3 4">
    <name type="scientific">Helicobacter apodemus</name>
    <dbReference type="NCBI Taxonomy" id="135569"/>
    <lineage>
        <taxon>Bacteria</taxon>
        <taxon>Pseudomonadati</taxon>
        <taxon>Campylobacterota</taxon>
        <taxon>Epsilonproteobacteria</taxon>
        <taxon>Campylobacterales</taxon>
        <taxon>Helicobacteraceae</taxon>
        <taxon>Helicobacter</taxon>
    </lineage>
</organism>
<name>A0A4U8UEP2_9HELI</name>
<feature type="transmembrane region" description="Helical" evidence="2">
    <location>
        <begin position="5"/>
        <end position="20"/>
    </location>
</feature>
<dbReference type="Proteomes" id="UP000029920">
    <property type="component" value="Unassembled WGS sequence"/>
</dbReference>
<evidence type="ECO:0000256" key="1">
    <source>
        <dbReference type="SAM" id="MobiDB-lite"/>
    </source>
</evidence>
<keyword evidence="4" id="KW-1185">Reference proteome</keyword>
<protein>
    <submittedName>
        <fullName evidence="3">Uncharacterized protein</fullName>
    </submittedName>
</protein>
<feature type="region of interest" description="Disordered" evidence="1">
    <location>
        <begin position="69"/>
        <end position="94"/>
    </location>
</feature>
<reference evidence="3 4" key="1">
    <citation type="journal article" date="2014" name="Genome Announc.">
        <title>Draft genome sequences of eight enterohepatic helicobacter species isolated from both laboratory and wild rodents.</title>
        <authorList>
            <person name="Sheh A."/>
            <person name="Shen Z."/>
            <person name="Fox J.G."/>
        </authorList>
    </citation>
    <scope>NUCLEOTIDE SEQUENCE [LARGE SCALE GENOMIC DNA]</scope>
    <source>
        <strain evidence="3 4">MIT-03-7007</strain>
    </source>
</reference>
<evidence type="ECO:0000313" key="4">
    <source>
        <dbReference type="Proteomes" id="UP000029920"/>
    </source>
</evidence>
<proteinExistence type="predicted"/>
<dbReference type="EMBL" id="JRPC02000016">
    <property type="protein sequence ID" value="TLE15532.1"/>
    <property type="molecule type" value="Genomic_DNA"/>
</dbReference>
<evidence type="ECO:0000256" key="2">
    <source>
        <dbReference type="SAM" id="Phobius"/>
    </source>
</evidence>
<feature type="transmembrane region" description="Helical" evidence="2">
    <location>
        <begin position="26"/>
        <end position="44"/>
    </location>
</feature>
<comment type="caution">
    <text evidence="3">The sequence shown here is derived from an EMBL/GenBank/DDBJ whole genome shotgun (WGS) entry which is preliminary data.</text>
</comment>
<sequence>MIHLFKIIIAFAIAVIWYYLTQNQEISIAFFILMLIVFFIKPIAYQSPTEREEFIEKFRKSKERQINLELMRKEEKKRAQEERDKKKSKEEETQ</sequence>
<dbReference type="AlphaFoldDB" id="A0A4U8UEP2"/>
<evidence type="ECO:0000313" key="3">
    <source>
        <dbReference type="EMBL" id="TLE15532.1"/>
    </source>
</evidence>
<keyword evidence="2" id="KW-1133">Transmembrane helix</keyword>
<dbReference type="RefSeq" id="WP_034553190.1">
    <property type="nucleotide sequence ID" value="NZ_JRPC02000016.1"/>
</dbReference>